<comment type="catalytic activity">
    <reaction evidence="1">
        <text>an L-aminoacyl-L-amino acid + H2O = 2 an L-alpha-amino acid</text>
        <dbReference type="Rhea" id="RHEA:48940"/>
        <dbReference type="ChEBI" id="CHEBI:15377"/>
        <dbReference type="ChEBI" id="CHEBI:59869"/>
        <dbReference type="ChEBI" id="CHEBI:77460"/>
    </reaction>
</comment>
<dbReference type="Pfam" id="PF03577">
    <property type="entry name" value="Peptidase_C69"/>
    <property type="match status" value="1"/>
</dbReference>
<evidence type="ECO:0000313" key="2">
    <source>
        <dbReference type="EMBL" id="TKJ42263.1"/>
    </source>
</evidence>
<organism evidence="2 3">
    <name type="scientific">candidate division LCP-89 bacterium B3_LCP</name>
    <dbReference type="NCBI Taxonomy" id="2012998"/>
    <lineage>
        <taxon>Bacteria</taxon>
        <taxon>Pseudomonadati</taxon>
        <taxon>Bacteria division LCP-89</taxon>
    </lineage>
</organism>
<dbReference type="GO" id="GO:0070004">
    <property type="term" value="F:cysteine-type exopeptidase activity"/>
    <property type="evidence" value="ECO:0007669"/>
    <property type="project" value="InterPro"/>
</dbReference>
<comment type="similarity">
    <text evidence="1">Belongs to the peptidase C69 family.</text>
</comment>
<gene>
    <name evidence="2" type="ORF">CEE37_00875</name>
</gene>
<keyword evidence="1" id="KW-0378">Hydrolase</keyword>
<dbReference type="EMBL" id="NJBN01000001">
    <property type="protein sequence ID" value="TKJ42263.1"/>
    <property type="molecule type" value="Genomic_DNA"/>
</dbReference>
<dbReference type="Proteomes" id="UP000319619">
    <property type="component" value="Unassembled WGS sequence"/>
</dbReference>
<reference evidence="2 3" key="1">
    <citation type="submission" date="2017-06" db="EMBL/GenBank/DDBJ databases">
        <title>Novel microbial phyla capable of carbon fixation and sulfur reduction in deep-sea sediments.</title>
        <authorList>
            <person name="Huang J."/>
            <person name="Baker B."/>
            <person name="Wang Y."/>
        </authorList>
    </citation>
    <scope>NUCLEOTIDE SEQUENCE [LARGE SCALE GENOMIC DNA]</scope>
    <source>
        <strain evidence="2">B3_LCP</strain>
    </source>
</reference>
<comment type="caution">
    <text evidence="2">The sequence shown here is derived from an EMBL/GenBank/DDBJ whole genome shotgun (WGS) entry which is preliminary data.</text>
</comment>
<proteinExistence type="inferred from homology"/>
<dbReference type="Gene3D" id="3.60.60.10">
    <property type="entry name" value="Penicillin V Acylase, Chain A"/>
    <property type="match status" value="1"/>
</dbReference>
<accession>A0A532V4Y5</accession>
<name>A0A532V4Y5_UNCL8</name>
<sequence length="493" mass="55475">MIKTCMKIENSHRLLLITFAFLLLSLFVAVNASAGCFTIIVGKDASADGSVLVAHNEDAGPPVIVNHYKIPRKTHPAGSTVELMEGGYIEQVPETYSYIWSEIPDLYFSDSFVNEWGVCITSNACPSREDRPEFSDGGISKMLRHILIQRSKTAREAIELAGELVERFGYDSSGRTYTICDPDEGWLFAVVHGRHWLAHRVPDDQVAMIANVYSIREVDLNDYKNVIASDDILSYASKRGWLNPEDGFDFAATYAHRQALADTNNFGRQWSGLCQVTDERLKLNSKLPSSLEPNRKLDVTDMMKILRNHHEGTDLDLQEPSSGSPHQAGKSTICSWATQTSFIAQLRSDLPREVGLVYWACLGSPCISCYTPFCFGIDKFPEGFALDGDAPTLVEFRQNAAAPFTADSDQAFWTFINFYHKVDARHAFNLEFIRSKFDLIEADALAKQKQLEVMFPTVHKKHRANPTKLLREHSREIYLSTISAMDEIIQKLK</sequence>
<evidence type="ECO:0000313" key="3">
    <source>
        <dbReference type="Proteomes" id="UP000319619"/>
    </source>
</evidence>
<dbReference type="InterPro" id="IPR005322">
    <property type="entry name" value="Peptidase_C69"/>
</dbReference>
<dbReference type="EC" id="3.4.-.-" evidence="1"/>
<keyword evidence="1" id="KW-0224">Dipeptidase</keyword>
<keyword evidence="1" id="KW-0645">Protease</keyword>
<dbReference type="AlphaFoldDB" id="A0A532V4Y5"/>
<evidence type="ECO:0000256" key="1">
    <source>
        <dbReference type="RuleBase" id="RU364089"/>
    </source>
</evidence>
<protein>
    <recommendedName>
        <fullName evidence="1">Dipeptidase</fullName>
        <ecNumber evidence="1">3.4.-.-</ecNumber>
    </recommendedName>
</protein>
<dbReference type="PANTHER" id="PTHR12994:SF17">
    <property type="entry name" value="LD30995P"/>
    <property type="match status" value="1"/>
</dbReference>
<dbReference type="GO" id="GO:0016805">
    <property type="term" value="F:dipeptidase activity"/>
    <property type="evidence" value="ECO:0007669"/>
    <property type="project" value="UniProtKB-KW"/>
</dbReference>
<dbReference type="PANTHER" id="PTHR12994">
    <property type="entry name" value="SECERNIN"/>
    <property type="match status" value="1"/>
</dbReference>
<dbReference type="GO" id="GO:0006508">
    <property type="term" value="P:proteolysis"/>
    <property type="evidence" value="ECO:0007669"/>
    <property type="project" value="UniProtKB-KW"/>
</dbReference>